<evidence type="ECO:0000259" key="1">
    <source>
        <dbReference type="PROSITE" id="PS51819"/>
    </source>
</evidence>
<evidence type="ECO:0000313" key="3">
    <source>
        <dbReference type="Proteomes" id="UP001301140"/>
    </source>
</evidence>
<dbReference type="PANTHER" id="PTHR35006:SF2">
    <property type="entry name" value="GLYOXALASE FAMILY PROTEIN (AFU_ORTHOLOGUE AFUA_5G14830)"/>
    <property type="match status" value="1"/>
</dbReference>
<keyword evidence="3" id="KW-1185">Reference proteome</keyword>
<gene>
    <name evidence="2" type="ORF">PZ740_13115</name>
</gene>
<dbReference type="InterPro" id="IPR029068">
    <property type="entry name" value="Glyas_Bleomycin-R_OHBP_Dase"/>
</dbReference>
<protein>
    <submittedName>
        <fullName evidence="2">VOC family protein</fullName>
    </submittedName>
</protein>
<feature type="domain" description="VOC" evidence="1">
    <location>
        <begin position="1"/>
        <end position="129"/>
    </location>
</feature>
<name>A0AAP4D6H3_9PROT</name>
<dbReference type="PROSITE" id="PS51819">
    <property type="entry name" value="VOC"/>
    <property type="match status" value="1"/>
</dbReference>
<accession>A0AAP4D6H3</accession>
<reference evidence="2 3" key="1">
    <citation type="submission" date="2023-03" db="EMBL/GenBank/DDBJ databases">
        <title>YIM 152171 draft genome.</title>
        <authorList>
            <person name="Yang Z."/>
        </authorList>
    </citation>
    <scope>NUCLEOTIDE SEQUENCE [LARGE SCALE GENOMIC DNA]</scope>
    <source>
        <strain evidence="2 3">YIM 152171</strain>
    </source>
</reference>
<comment type="caution">
    <text evidence="2">The sequence shown here is derived from an EMBL/GenBank/DDBJ whole genome shotgun (WGS) entry which is preliminary data.</text>
</comment>
<dbReference type="SUPFAM" id="SSF54593">
    <property type="entry name" value="Glyoxalase/Bleomycin resistance protein/Dihydroxybiphenyl dioxygenase"/>
    <property type="match status" value="1"/>
</dbReference>
<dbReference type="CDD" id="cd07262">
    <property type="entry name" value="VOC_like"/>
    <property type="match status" value="1"/>
</dbReference>
<dbReference type="AlphaFoldDB" id="A0AAP4D6H3"/>
<dbReference type="Gene3D" id="3.10.180.10">
    <property type="entry name" value="2,3-Dihydroxybiphenyl 1,2-Dioxygenase, domain 1"/>
    <property type="match status" value="1"/>
</dbReference>
<dbReference type="PANTHER" id="PTHR35006">
    <property type="entry name" value="GLYOXALASE FAMILY PROTEIN (AFU_ORTHOLOGUE AFUA_5G14830)"/>
    <property type="match status" value="1"/>
</dbReference>
<dbReference type="EMBL" id="JARGEQ010000126">
    <property type="protein sequence ID" value="MDF1587320.1"/>
    <property type="molecule type" value="Genomic_DNA"/>
</dbReference>
<evidence type="ECO:0000313" key="2">
    <source>
        <dbReference type="EMBL" id="MDF1587320.1"/>
    </source>
</evidence>
<dbReference type="Proteomes" id="UP001301140">
    <property type="component" value="Unassembled WGS sequence"/>
</dbReference>
<dbReference type="InterPro" id="IPR037523">
    <property type="entry name" value="VOC_core"/>
</dbReference>
<proteinExistence type="predicted"/>
<organism evidence="2 3">
    <name type="scientific">Marinimicrococcus flavescens</name>
    <dbReference type="NCBI Taxonomy" id="3031815"/>
    <lineage>
        <taxon>Bacteria</taxon>
        <taxon>Pseudomonadati</taxon>
        <taxon>Pseudomonadota</taxon>
        <taxon>Alphaproteobacteria</taxon>
        <taxon>Geminicoccales</taxon>
        <taxon>Geminicoccaceae</taxon>
        <taxon>Marinimicrococcus</taxon>
    </lineage>
</organism>
<dbReference type="Pfam" id="PF00903">
    <property type="entry name" value="Glyoxalase"/>
    <property type="match status" value="1"/>
</dbReference>
<dbReference type="RefSeq" id="WP_327789738.1">
    <property type="nucleotide sequence ID" value="NZ_JARGEQ010000126.1"/>
</dbReference>
<dbReference type="InterPro" id="IPR004360">
    <property type="entry name" value="Glyas_Fos-R_dOase_dom"/>
</dbReference>
<sequence>MIDHLSLAVADIDRSRAFYDRVMPALGARRMQDLDEEEYQASGYGCREGEPAFWVGAARVAGPPPPVPEGQHVAFAAAGRPAVDAFYVAAIAAGAADNGGPGLRPHYHPNYYAAFVIDPDGHRLEAVCHQPA</sequence>